<keyword evidence="2" id="KW-1185">Reference proteome</keyword>
<sequence>MQASSVASEGVFSAARFQLGEHRHSLAADNLEISVLFRDWINAERRNLGREPLPTKFQDDVDEVMHDYIWSGPGTDSHSTDSVPISELTGPVHLVPVPLPDIVVPNNYVVSSILGACSLLEYIKGGKKIHCYVLRRGAEMDVMVSNVLIDFYMKCGKVKTVRSVFDRVKVKNAIS</sequence>
<dbReference type="InParanoid" id="A0A3Q7FHN6"/>
<accession>A0A3Q7FHN6</accession>
<dbReference type="EnsemblPlants" id="Solyc03g058365.1.1">
    <property type="protein sequence ID" value="Solyc03g058365.1.1"/>
    <property type="gene ID" value="Solyc03g058365.1"/>
</dbReference>
<dbReference type="InterPro" id="IPR046960">
    <property type="entry name" value="PPR_At4g14850-like_plant"/>
</dbReference>
<reference evidence="1" key="2">
    <citation type="submission" date="2019-01" db="UniProtKB">
        <authorList>
            <consortium name="EnsemblPlants"/>
        </authorList>
    </citation>
    <scope>IDENTIFICATION</scope>
    <source>
        <strain evidence="1">cv. Heinz 1706</strain>
    </source>
</reference>
<dbReference type="InterPro" id="IPR011990">
    <property type="entry name" value="TPR-like_helical_dom_sf"/>
</dbReference>
<organism evidence="1">
    <name type="scientific">Solanum lycopersicum</name>
    <name type="common">Tomato</name>
    <name type="synonym">Lycopersicon esculentum</name>
    <dbReference type="NCBI Taxonomy" id="4081"/>
    <lineage>
        <taxon>Eukaryota</taxon>
        <taxon>Viridiplantae</taxon>
        <taxon>Streptophyta</taxon>
        <taxon>Embryophyta</taxon>
        <taxon>Tracheophyta</taxon>
        <taxon>Spermatophyta</taxon>
        <taxon>Magnoliopsida</taxon>
        <taxon>eudicotyledons</taxon>
        <taxon>Gunneridae</taxon>
        <taxon>Pentapetalae</taxon>
        <taxon>asterids</taxon>
        <taxon>lamiids</taxon>
        <taxon>Solanales</taxon>
        <taxon>Solanaceae</taxon>
        <taxon>Solanoideae</taxon>
        <taxon>Solaneae</taxon>
        <taxon>Solanum</taxon>
        <taxon>Solanum subgen. Lycopersicon</taxon>
    </lineage>
</organism>
<dbReference type="SUPFAM" id="SSF53098">
    <property type="entry name" value="Ribonuclease H-like"/>
    <property type="match status" value="1"/>
</dbReference>
<dbReference type="STRING" id="4081.A0A3Q7FHN6"/>
<dbReference type="GO" id="GO:0003723">
    <property type="term" value="F:RNA binding"/>
    <property type="evidence" value="ECO:0007669"/>
    <property type="project" value="InterPro"/>
</dbReference>
<dbReference type="PANTHER" id="PTHR47926">
    <property type="entry name" value="PENTATRICOPEPTIDE REPEAT-CONTAINING PROTEIN"/>
    <property type="match status" value="1"/>
</dbReference>
<evidence type="ECO:0000313" key="1">
    <source>
        <dbReference type="EnsemblPlants" id="Solyc03g058365.1.1"/>
    </source>
</evidence>
<dbReference type="GO" id="GO:0009451">
    <property type="term" value="P:RNA modification"/>
    <property type="evidence" value="ECO:0007669"/>
    <property type="project" value="InterPro"/>
</dbReference>
<evidence type="ECO:0008006" key="3">
    <source>
        <dbReference type="Google" id="ProtNLM"/>
    </source>
</evidence>
<dbReference type="Proteomes" id="UP000004994">
    <property type="component" value="Chromosome 3"/>
</dbReference>
<reference evidence="1" key="1">
    <citation type="journal article" date="2012" name="Nature">
        <title>The tomato genome sequence provides insights into fleshy fruit evolution.</title>
        <authorList>
            <consortium name="Tomato Genome Consortium"/>
        </authorList>
    </citation>
    <scope>NUCLEOTIDE SEQUENCE [LARGE SCALE GENOMIC DNA]</scope>
    <source>
        <strain evidence="1">cv. Heinz 1706</strain>
    </source>
</reference>
<proteinExistence type="predicted"/>
<dbReference type="InterPro" id="IPR012337">
    <property type="entry name" value="RNaseH-like_sf"/>
</dbReference>
<evidence type="ECO:0000313" key="2">
    <source>
        <dbReference type="Proteomes" id="UP000004994"/>
    </source>
</evidence>
<dbReference type="Gene3D" id="1.25.40.10">
    <property type="entry name" value="Tetratricopeptide repeat domain"/>
    <property type="match status" value="1"/>
</dbReference>
<dbReference type="AlphaFoldDB" id="A0A3Q7FHN6"/>
<dbReference type="Gramene" id="Solyc03g058365.1.1">
    <property type="protein sequence ID" value="Solyc03g058365.1.1"/>
    <property type="gene ID" value="Solyc03g058365.1"/>
</dbReference>
<name>A0A3Q7FHN6_SOLLC</name>
<protein>
    <recommendedName>
        <fullName evidence="3">HAT C-terminal dimerisation domain-containing protein</fullName>
    </recommendedName>
</protein>